<dbReference type="SUPFAM" id="SSF48350">
    <property type="entry name" value="GTPase activation domain, GAP"/>
    <property type="match status" value="1"/>
</dbReference>
<dbReference type="SMART" id="SM00456">
    <property type="entry name" value="WW"/>
    <property type="match status" value="2"/>
</dbReference>
<keyword evidence="2" id="KW-0343">GTPase activation</keyword>
<dbReference type="SMART" id="SM00139">
    <property type="entry name" value="MyTH4"/>
    <property type="match status" value="1"/>
</dbReference>
<dbReference type="GO" id="GO:0005856">
    <property type="term" value="C:cytoskeleton"/>
    <property type="evidence" value="ECO:0007669"/>
    <property type="project" value="InterPro"/>
</dbReference>
<dbReference type="GO" id="GO:0007165">
    <property type="term" value="P:signal transduction"/>
    <property type="evidence" value="ECO:0007669"/>
    <property type="project" value="InterPro"/>
</dbReference>
<dbReference type="Gene3D" id="1.10.555.10">
    <property type="entry name" value="Rho GTPase activation protein"/>
    <property type="match status" value="1"/>
</dbReference>
<feature type="region of interest" description="Disordered" evidence="8">
    <location>
        <begin position="570"/>
        <end position="596"/>
    </location>
</feature>
<dbReference type="PANTHER" id="PTHR45876:SF1">
    <property type="entry name" value="RHO GTPASE-ACTIVATING PROTEIN 39"/>
    <property type="match status" value="1"/>
</dbReference>
<accession>A0A8C9HII5</accession>
<proteinExistence type="predicted"/>
<keyword evidence="3" id="KW-0597">Phosphoprotein</keyword>
<dbReference type="Pfam" id="PF00784">
    <property type="entry name" value="MyTH4"/>
    <property type="match status" value="1"/>
</dbReference>
<evidence type="ECO:0000259" key="11">
    <source>
        <dbReference type="PROSITE" id="PS51016"/>
    </source>
</evidence>
<feature type="compositionally biased region" description="Polar residues" evidence="8">
    <location>
        <begin position="573"/>
        <end position="582"/>
    </location>
</feature>
<dbReference type="CDD" id="cd04389">
    <property type="entry name" value="RhoGAP_KIAA1688"/>
    <property type="match status" value="1"/>
</dbReference>
<dbReference type="FunFam" id="1.10.555.10:FF:000011">
    <property type="entry name" value="Rho GTPase-activating protein 39"/>
    <property type="match status" value="1"/>
</dbReference>
<keyword evidence="13" id="KW-1185">Reference proteome</keyword>
<evidence type="ECO:0000313" key="12">
    <source>
        <dbReference type="Ensembl" id="ENSPTEP00000022009.1"/>
    </source>
</evidence>
<keyword evidence="5" id="KW-0007">Acetylation</keyword>
<reference evidence="12" key="1">
    <citation type="submission" date="2025-08" db="UniProtKB">
        <authorList>
            <consortium name="Ensembl"/>
        </authorList>
    </citation>
    <scope>IDENTIFICATION</scope>
</reference>
<dbReference type="Ensembl" id="ENSPTET00000031661.1">
    <property type="protein sequence ID" value="ENSPTEP00000022009.1"/>
    <property type="gene ID" value="ENSPTEG00000022967.1"/>
</dbReference>
<feature type="region of interest" description="Disordered" evidence="8">
    <location>
        <begin position="329"/>
        <end position="368"/>
    </location>
</feature>
<keyword evidence="6" id="KW-0539">Nucleus</keyword>
<dbReference type="AlphaFoldDB" id="A0A8C9HII5"/>
<evidence type="ECO:0000256" key="3">
    <source>
        <dbReference type="ARBA" id="ARBA00022553"/>
    </source>
</evidence>
<dbReference type="FunFam" id="1.25.40.530:FF:000003">
    <property type="entry name" value="Rho GTPase-activating protein 39"/>
    <property type="match status" value="1"/>
</dbReference>
<feature type="domain" description="WW" evidence="9">
    <location>
        <begin position="63"/>
        <end position="97"/>
    </location>
</feature>
<dbReference type="Gene3D" id="1.25.40.530">
    <property type="entry name" value="MyTH4 domain"/>
    <property type="match status" value="1"/>
</dbReference>
<dbReference type="InterPro" id="IPR038185">
    <property type="entry name" value="MyTH4_dom_sf"/>
</dbReference>
<gene>
    <name evidence="12" type="primary">ARHGAP39</name>
</gene>
<evidence type="ECO:0000256" key="2">
    <source>
        <dbReference type="ARBA" id="ARBA00022468"/>
    </source>
</evidence>
<feature type="compositionally biased region" description="Polar residues" evidence="8">
    <location>
        <begin position="283"/>
        <end position="303"/>
    </location>
</feature>
<feature type="compositionally biased region" description="Low complexity" evidence="8">
    <location>
        <begin position="117"/>
        <end position="141"/>
    </location>
</feature>
<reference evidence="12" key="2">
    <citation type="submission" date="2025-09" db="UniProtKB">
        <authorList>
            <consortium name="Ensembl"/>
        </authorList>
    </citation>
    <scope>IDENTIFICATION</scope>
</reference>
<dbReference type="PROSITE" id="PS51016">
    <property type="entry name" value="MYTH4"/>
    <property type="match status" value="1"/>
</dbReference>
<dbReference type="InterPro" id="IPR036020">
    <property type="entry name" value="WW_dom_sf"/>
</dbReference>
<dbReference type="GO" id="GO:0005634">
    <property type="term" value="C:nucleus"/>
    <property type="evidence" value="ECO:0007669"/>
    <property type="project" value="UniProtKB-SubCell"/>
</dbReference>
<evidence type="ECO:0000256" key="4">
    <source>
        <dbReference type="ARBA" id="ARBA00022737"/>
    </source>
</evidence>
<evidence type="ECO:0000313" key="13">
    <source>
        <dbReference type="Proteomes" id="UP000694416"/>
    </source>
</evidence>
<sequence length="1083" mass="121388">MSQTQDYECRSHNVDLPESRIPGSSTRLEWVEIIEPRTRERMYANLVTGECVWDPPAGVRIKRTSENQWWELFDPNTSRFYYYNASTQRTVWHRPQGCDIIPLAKLQTLKQNTESPRASAESSPGRGSSVSREGSTSSSLEPEPDTEKTQELPARTGRPAAYGAVKEDSGSSSPPGVFLEKDYEIYRDYSVDGQLLHYRTSSLRWNLGAKERMLIKVADREPSFLAAQDNGYAPDGPPGVRSRRPSGSQHSPSLQTFAPETDGTIFFPERRPSPFLKRAELPGSSSPLLAQSRKPSGDSQPSSPRYGYEPPLYEEPPVEYQAPIYDEPPMDVQFEAGGGYQAGSPQRSPGRKPRPFLQPNKQGPPSPCQQLVLTKQKCPERLLSLEYSPAGREYVRQLVYVEQAGSSPKLRAGPRHKYAPNPGGGSYSLQPSPCLLRDQRLGVKSGDYSTMEGPELRHSQPPTPLPQAQEDAMSWSSQQDTLSSTGYSPGTRKRKSRKPSLCQATSATPNEGPGDLLVEQPLAEEQPPCGTSLAPVKRAEGDADGARGAAEPFLAQARLAWEAQQAHFHMKQRSSWDSQQDGSGYESDGALPLPMPGPVVRAFSEDEALAQQENKHWRRGTFEKLGFPQILLEKSVSVQTNLASPEPYLHPSQSEDLGACAQFESSRQSRSGIPSSSCVFPTFTLRKPSSETDIENWASKHFNKHTQGLFRRKVSIANMLAWSSESIKKPMIVTSDRHVKKEACELFKLIQMYMGDRRAKADPLHVALEVATKGWSVQGLRDELYIQLCRQTTENFRLESLARGWELMAICLAFFPPTPKFHSYLEGYIYRHMDPVNDTKGVAISTYAKYCYHKLQKAALTGAKKGLKKPNVEEIRHAKNAVFSPSMFGSALQEVMGMQRERYPERQLPWVQTRLSEEVLALNGDQTEGIFRVPGDIDEVNALKLQVDQWKVPTGLEDPHVPASLLKLWYRELEEPLIPHEFYEQCIAHYDSPEAAVAVVHALPRINRMVLCYLIRFLQVFVQPANVAVTKMDVSNLAMVMAPNCLRCQSDDPRVIFENTRKEMSFLRVLIQHLDTSFMEGVL</sequence>
<dbReference type="InterPro" id="IPR001202">
    <property type="entry name" value="WW_dom"/>
</dbReference>
<feature type="compositionally biased region" description="Basic and acidic residues" evidence="8">
    <location>
        <begin position="268"/>
        <end position="280"/>
    </location>
</feature>
<evidence type="ECO:0000259" key="9">
    <source>
        <dbReference type="PROSITE" id="PS50020"/>
    </source>
</evidence>
<dbReference type="Pfam" id="PF00620">
    <property type="entry name" value="RhoGAP"/>
    <property type="match status" value="1"/>
</dbReference>
<feature type="compositionally biased region" description="Polar residues" evidence="8">
    <location>
        <begin position="474"/>
        <end position="488"/>
    </location>
</feature>
<dbReference type="InterPro" id="IPR008936">
    <property type="entry name" value="Rho_GTPase_activation_prot"/>
</dbReference>
<feature type="region of interest" description="Disordered" evidence="8">
    <location>
        <begin position="406"/>
        <end position="433"/>
    </location>
</feature>
<feature type="domain" description="Rho-GAP" evidence="10">
    <location>
        <begin position="890"/>
        <end position="1078"/>
    </location>
</feature>
<feature type="region of interest" description="Disordered" evidence="8">
    <location>
        <begin position="445"/>
        <end position="545"/>
    </location>
</feature>
<organism evidence="12 13">
    <name type="scientific">Piliocolobus tephrosceles</name>
    <name type="common">Ugandan red Colobus</name>
    <dbReference type="NCBI Taxonomy" id="591936"/>
    <lineage>
        <taxon>Eukaryota</taxon>
        <taxon>Metazoa</taxon>
        <taxon>Chordata</taxon>
        <taxon>Craniata</taxon>
        <taxon>Vertebrata</taxon>
        <taxon>Euteleostomi</taxon>
        <taxon>Mammalia</taxon>
        <taxon>Eutheria</taxon>
        <taxon>Euarchontoglires</taxon>
        <taxon>Primates</taxon>
        <taxon>Haplorrhini</taxon>
        <taxon>Catarrhini</taxon>
        <taxon>Cercopithecidae</taxon>
        <taxon>Colobinae</taxon>
        <taxon>Piliocolobus</taxon>
    </lineage>
</organism>
<comment type="subcellular location">
    <subcellularLocation>
        <location evidence="1">Nucleus</location>
    </subcellularLocation>
</comment>
<dbReference type="Proteomes" id="UP000694416">
    <property type="component" value="Unplaced"/>
</dbReference>
<dbReference type="PANTHER" id="PTHR45876">
    <property type="entry name" value="FI04035P"/>
    <property type="match status" value="1"/>
</dbReference>
<name>A0A8C9HII5_9PRIM</name>
<dbReference type="PROSITE" id="PS50020">
    <property type="entry name" value="WW_DOMAIN_2"/>
    <property type="match status" value="1"/>
</dbReference>
<keyword evidence="4" id="KW-0677">Repeat</keyword>
<dbReference type="InterPro" id="IPR000198">
    <property type="entry name" value="RhoGAP_dom"/>
</dbReference>
<dbReference type="GO" id="GO:0005096">
    <property type="term" value="F:GTPase activator activity"/>
    <property type="evidence" value="ECO:0007669"/>
    <property type="project" value="UniProtKB-KW"/>
</dbReference>
<evidence type="ECO:0000256" key="7">
    <source>
        <dbReference type="ARBA" id="ARBA00070269"/>
    </source>
</evidence>
<dbReference type="GO" id="GO:0005737">
    <property type="term" value="C:cytoplasm"/>
    <property type="evidence" value="ECO:0007669"/>
    <property type="project" value="TreeGrafter"/>
</dbReference>
<feature type="region of interest" description="Disordered" evidence="8">
    <location>
        <begin position="226"/>
        <end position="315"/>
    </location>
</feature>
<evidence type="ECO:0000256" key="6">
    <source>
        <dbReference type="ARBA" id="ARBA00023242"/>
    </source>
</evidence>
<dbReference type="InterPro" id="IPR000857">
    <property type="entry name" value="MyTH4_dom"/>
</dbReference>
<protein>
    <recommendedName>
        <fullName evidence="7">Rho GTPase-activating protein 39</fullName>
    </recommendedName>
</protein>
<evidence type="ECO:0000259" key="10">
    <source>
        <dbReference type="PROSITE" id="PS50238"/>
    </source>
</evidence>
<evidence type="ECO:0000256" key="8">
    <source>
        <dbReference type="SAM" id="MobiDB-lite"/>
    </source>
</evidence>
<dbReference type="PROSITE" id="PS50238">
    <property type="entry name" value="RHOGAP"/>
    <property type="match status" value="1"/>
</dbReference>
<feature type="compositionally biased region" description="Polar residues" evidence="8">
    <location>
        <begin position="245"/>
        <end position="258"/>
    </location>
</feature>
<feature type="region of interest" description="Disordered" evidence="8">
    <location>
        <begin position="110"/>
        <end position="157"/>
    </location>
</feature>
<dbReference type="SUPFAM" id="SSF51045">
    <property type="entry name" value="WW domain"/>
    <property type="match status" value="1"/>
</dbReference>
<dbReference type="Gene3D" id="2.20.70.10">
    <property type="match status" value="1"/>
</dbReference>
<evidence type="ECO:0000256" key="5">
    <source>
        <dbReference type="ARBA" id="ARBA00022990"/>
    </source>
</evidence>
<evidence type="ECO:0000256" key="1">
    <source>
        <dbReference type="ARBA" id="ARBA00004123"/>
    </source>
</evidence>
<dbReference type="SMART" id="SM00324">
    <property type="entry name" value="RhoGAP"/>
    <property type="match status" value="1"/>
</dbReference>
<dbReference type="FunFam" id="2.20.70.10:FF:000022">
    <property type="entry name" value="Rho GTPase activating protein 39"/>
    <property type="match status" value="1"/>
</dbReference>
<feature type="domain" description="MyTH4" evidence="11">
    <location>
        <begin position="722"/>
        <end position="879"/>
    </location>
</feature>